<keyword evidence="4" id="KW-0274">FAD</keyword>
<proteinExistence type="inferred from homology"/>
<dbReference type="Gene3D" id="3.30.70.2740">
    <property type="match status" value="1"/>
</dbReference>
<dbReference type="PANTHER" id="PTHR11748:SF111">
    <property type="entry name" value="D-LACTATE DEHYDROGENASE, MITOCHONDRIAL-RELATED"/>
    <property type="match status" value="1"/>
</dbReference>
<evidence type="ECO:0000256" key="4">
    <source>
        <dbReference type="ARBA" id="ARBA00022827"/>
    </source>
</evidence>
<keyword evidence="5" id="KW-0560">Oxidoreductase</keyword>
<feature type="domain" description="FAD-binding oxidoreductase/transferase type 4 C-terminal" evidence="6">
    <location>
        <begin position="29"/>
        <end position="143"/>
    </location>
</feature>
<gene>
    <name evidence="7" type="ORF">IV500_00780</name>
</gene>
<organism evidence="7 8">
    <name type="scientific">Arthrobacter terrae</name>
    <dbReference type="NCBI Taxonomy" id="2935737"/>
    <lineage>
        <taxon>Bacteria</taxon>
        <taxon>Bacillati</taxon>
        <taxon>Actinomycetota</taxon>
        <taxon>Actinomycetes</taxon>
        <taxon>Micrococcales</taxon>
        <taxon>Micrococcaceae</taxon>
        <taxon>Arthrobacter</taxon>
    </lineage>
</organism>
<dbReference type="GO" id="GO:0008720">
    <property type="term" value="F:D-lactate dehydrogenase (NAD+) activity"/>
    <property type="evidence" value="ECO:0007669"/>
    <property type="project" value="TreeGrafter"/>
</dbReference>
<name>A0A931CKT6_9MICC</name>
<dbReference type="FunFam" id="3.30.70.2740:FF:000001">
    <property type="entry name" value="D-lactate dehydrogenase mitochondrial"/>
    <property type="match status" value="1"/>
</dbReference>
<comment type="caution">
    <text evidence="7">The sequence shown here is derived from an EMBL/GenBank/DDBJ whole genome shotgun (WGS) entry which is preliminary data.</text>
</comment>
<accession>A0A931CKT6</accession>
<evidence type="ECO:0000256" key="1">
    <source>
        <dbReference type="ARBA" id="ARBA00001974"/>
    </source>
</evidence>
<dbReference type="PANTHER" id="PTHR11748">
    <property type="entry name" value="D-LACTATE DEHYDROGENASE"/>
    <property type="match status" value="1"/>
</dbReference>
<dbReference type="Gene3D" id="1.10.45.10">
    <property type="entry name" value="Vanillyl-alcohol Oxidase, Chain A, domain 4"/>
    <property type="match status" value="1"/>
</dbReference>
<dbReference type="SUPFAM" id="SSF55103">
    <property type="entry name" value="FAD-linked oxidases, C-terminal domain"/>
    <property type="match status" value="1"/>
</dbReference>
<dbReference type="GO" id="GO:1903457">
    <property type="term" value="P:lactate catabolic process"/>
    <property type="evidence" value="ECO:0007669"/>
    <property type="project" value="TreeGrafter"/>
</dbReference>
<dbReference type="AlphaFoldDB" id="A0A931CKT6"/>
<dbReference type="FunFam" id="1.10.45.10:FF:000001">
    <property type="entry name" value="D-lactate dehydrogenase mitochondrial"/>
    <property type="match status" value="1"/>
</dbReference>
<comment type="cofactor">
    <cofactor evidence="1">
        <name>FAD</name>
        <dbReference type="ChEBI" id="CHEBI:57692"/>
    </cofactor>
</comment>
<comment type="similarity">
    <text evidence="2">Belongs to the FAD-binding oxidoreductase/transferase type 4 family.</text>
</comment>
<keyword evidence="3" id="KW-0285">Flavoprotein</keyword>
<dbReference type="Proteomes" id="UP000655366">
    <property type="component" value="Unassembled WGS sequence"/>
</dbReference>
<dbReference type="GO" id="GO:0004458">
    <property type="term" value="F:D-lactate dehydrogenase (cytochrome) activity"/>
    <property type="evidence" value="ECO:0007669"/>
    <property type="project" value="TreeGrafter"/>
</dbReference>
<dbReference type="InterPro" id="IPR016171">
    <property type="entry name" value="Vanillyl_alc_oxidase_C-sub2"/>
</dbReference>
<evidence type="ECO:0000256" key="2">
    <source>
        <dbReference type="ARBA" id="ARBA00008000"/>
    </source>
</evidence>
<dbReference type="EMBL" id="JADNYM010000001">
    <property type="protein sequence ID" value="MBG0737975.1"/>
    <property type="molecule type" value="Genomic_DNA"/>
</dbReference>
<dbReference type="Pfam" id="PF02913">
    <property type="entry name" value="FAD-oxidase_C"/>
    <property type="match status" value="1"/>
</dbReference>
<reference evidence="7 8" key="1">
    <citation type="submission" date="2020-11" db="EMBL/GenBank/DDBJ databases">
        <title>Arthrobacter antarcticus sp. nov., isolated from Antarctic Soil.</title>
        <authorList>
            <person name="Li J."/>
        </authorList>
    </citation>
    <scope>NUCLEOTIDE SEQUENCE [LARGE SCALE GENOMIC DNA]</scope>
    <source>
        <strain evidence="7 8">Z1-20</strain>
    </source>
</reference>
<evidence type="ECO:0000313" key="7">
    <source>
        <dbReference type="EMBL" id="MBG0737975.1"/>
    </source>
</evidence>
<dbReference type="InterPro" id="IPR016164">
    <property type="entry name" value="FAD-linked_Oxase-like_C"/>
</dbReference>
<protein>
    <recommendedName>
        <fullName evidence="6">FAD-binding oxidoreductase/transferase type 4 C-terminal domain-containing protein</fullName>
    </recommendedName>
</protein>
<evidence type="ECO:0000313" key="8">
    <source>
        <dbReference type="Proteomes" id="UP000655366"/>
    </source>
</evidence>
<dbReference type="GO" id="GO:0050660">
    <property type="term" value="F:flavin adenine dinucleotide binding"/>
    <property type="evidence" value="ECO:0007669"/>
    <property type="project" value="InterPro"/>
</dbReference>
<sequence length="144" mass="15391">MFRRRRGFAVKDALERFNGIASEGEALLVCVSTSRLSDCIEETRADIAASGVFAPIAGHVRDGNFHLAFVLDPASAVEHATAEAVNDRLVQRAVAMGGICTGEHGIGMWKKGSLRLDHRNGVVLMDKIRAALDPAGILNPGKVL</sequence>
<dbReference type="InterPro" id="IPR004113">
    <property type="entry name" value="FAD-bd_oxidored_4_C"/>
</dbReference>
<evidence type="ECO:0000256" key="3">
    <source>
        <dbReference type="ARBA" id="ARBA00022630"/>
    </source>
</evidence>
<keyword evidence="8" id="KW-1185">Reference proteome</keyword>
<evidence type="ECO:0000256" key="5">
    <source>
        <dbReference type="ARBA" id="ARBA00023002"/>
    </source>
</evidence>
<evidence type="ECO:0000259" key="6">
    <source>
        <dbReference type="Pfam" id="PF02913"/>
    </source>
</evidence>